<dbReference type="EMBL" id="MFJL01000030">
    <property type="protein sequence ID" value="OGG14021.1"/>
    <property type="molecule type" value="Genomic_DNA"/>
</dbReference>
<proteinExistence type="predicted"/>
<dbReference type="STRING" id="1798382.A3D77_03445"/>
<protein>
    <submittedName>
        <fullName evidence="1">Uncharacterized protein</fullName>
    </submittedName>
</protein>
<evidence type="ECO:0000313" key="2">
    <source>
        <dbReference type="Proteomes" id="UP000176923"/>
    </source>
</evidence>
<sequence length="81" mass="9340">MDELNLHDIDPELLEEMKKIVVARIRTSSDDLAITIGDKNYNKEQILESVEKGDEIGLEIIDTQMEFLRDMASGRIYQENV</sequence>
<dbReference type="Proteomes" id="UP000176923">
    <property type="component" value="Unassembled WGS sequence"/>
</dbReference>
<name>A0A1F5ZNL7_9BACT</name>
<reference evidence="1 2" key="1">
    <citation type="journal article" date="2016" name="Nat. Commun.">
        <title>Thousands of microbial genomes shed light on interconnected biogeochemical processes in an aquifer system.</title>
        <authorList>
            <person name="Anantharaman K."/>
            <person name="Brown C.T."/>
            <person name="Hug L.A."/>
            <person name="Sharon I."/>
            <person name="Castelle C.J."/>
            <person name="Probst A.J."/>
            <person name="Thomas B.C."/>
            <person name="Singh A."/>
            <person name="Wilkins M.J."/>
            <person name="Karaoz U."/>
            <person name="Brodie E.L."/>
            <person name="Williams K.H."/>
            <person name="Hubbard S.S."/>
            <person name="Banfield J.F."/>
        </authorList>
    </citation>
    <scope>NUCLEOTIDE SEQUENCE [LARGE SCALE GENOMIC DNA]</scope>
</reference>
<evidence type="ECO:0000313" key="1">
    <source>
        <dbReference type="EMBL" id="OGG14021.1"/>
    </source>
</evidence>
<accession>A0A1F5ZNL7</accession>
<dbReference type="AlphaFoldDB" id="A0A1F5ZNL7"/>
<organism evidence="1 2">
    <name type="scientific">Candidatus Gottesmanbacteria bacterium RIFCSPHIGHO2_02_FULL_39_11</name>
    <dbReference type="NCBI Taxonomy" id="1798382"/>
    <lineage>
        <taxon>Bacteria</taxon>
        <taxon>Candidatus Gottesmaniibacteriota</taxon>
    </lineage>
</organism>
<comment type="caution">
    <text evidence="1">The sequence shown here is derived from an EMBL/GenBank/DDBJ whole genome shotgun (WGS) entry which is preliminary data.</text>
</comment>
<gene>
    <name evidence="1" type="ORF">A3D77_03445</name>
</gene>